<evidence type="ECO:0000313" key="2">
    <source>
        <dbReference type="EMBL" id="GGE29342.1"/>
    </source>
</evidence>
<gene>
    <name evidence="2" type="ORF">GCM10011391_04850</name>
</gene>
<reference evidence="2" key="2">
    <citation type="submission" date="2020-09" db="EMBL/GenBank/DDBJ databases">
        <authorList>
            <person name="Sun Q."/>
            <person name="Zhou Y."/>
        </authorList>
    </citation>
    <scope>NUCLEOTIDE SEQUENCE</scope>
    <source>
        <strain evidence="2">CGMCC 1.15371</strain>
    </source>
</reference>
<dbReference type="RefSeq" id="WP_229672200.1">
    <property type="nucleotide sequence ID" value="NZ_BMIR01000001.1"/>
</dbReference>
<feature type="domain" description="Na+-translocating membrane potential-generating system MpsC" evidence="1">
    <location>
        <begin position="137"/>
        <end position="226"/>
    </location>
</feature>
<dbReference type="InterPro" id="IPR018745">
    <property type="entry name" value="MpsC"/>
</dbReference>
<sequence length="228" mass="26708">MSQENQKQMASFIGKLFRDHFGKGPESVYVSQHHHFLTIYLQNFISPTEKVLLSQGQTTTIEHTRDILMKSLIPETKAYIKYLTGTEYTHFYYDWSLDNKTGLIAASPLDLDLTEGRSEDYEGKEALEKEIDAMSHVVQKSPESIYSFFLNPRTLVVIRRGILIRIEKELIRQGHQEILALTKRKLEKEYLHNNPRFSSILKAQIMDIFVDWNFLYDYSVIIFILKTH</sequence>
<proteinExistence type="predicted"/>
<keyword evidence="3" id="KW-1185">Reference proteome</keyword>
<dbReference type="Proteomes" id="UP000628775">
    <property type="component" value="Unassembled WGS sequence"/>
</dbReference>
<name>A0A8J2YFC8_9BACL</name>
<comment type="caution">
    <text evidence="2">The sequence shown here is derived from an EMBL/GenBank/DDBJ whole genome shotgun (WGS) entry which is preliminary data.</text>
</comment>
<organism evidence="2 3">
    <name type="scientific">Pullulanibacillus camelliae</name>
    <dbReference type="NCBI Taxonomy" id="1707096"/>
    <lineage>
        <taxon>Bacteria</taxon>
        <taxon>Bacillati</taxon>
        <taxon>Bacillota</taxon>
        <taxon>Bacilli</taxon>
        <taxon>Bacillales</taxon>
        <taxon>Sporolactobacillaceae</taxon>
        <taxon>Pullulanibacillus</taxon>
    </lineage>
</organism>
<reference evidence="2" key="1">
    <citation type="journal article" date="2014" name="Int. J. Syst. Evol. Microbiol.">
        <title>Complete genome sequence of Corynebacterium casei LMG S-19264T (=DSM 44701T), isolated from a smear-ripened cheese.</title>
        <authorList>
            <consortium name="US DOE Joint Genome Institute (JGI-PGF)"/>
            <person name="Walter F."/>
            <person name="Albersmeier A."/>
            <person name="Kalinowski J."/>
            <person name="Ruckert C."/>
        </authorList>
    </citation>
    <scope>NUCLEOTIDE SEQUENCE</scope>
    <source>
        <strain evidence="2">CGMCC 1.15371</strain>
    </source>
</reference>
<evidence type="ECO:0000313" key="3">
    <source>
        <dbReference type="Proteomes" id="UP000628775"/>
    </source>
</evidence>
<dbReference type="EMBL" id="BMIR01000001">
    <property type="protein sequence ID" value="GGE29342.1"/>
    <property type="molecule type" value="Genomic_DNA"/>
</dbReference>
<dbReference type="AlphaFoldDB" id="A0A8J2YFC8"/>
<dbReference type="Pfam" id="PF10057">
    <property type="entry name" value="MpsC"/>
    <property type="match status" value="2"/>
</dbReference>
<feature type="domain" description="Na+-translocating membrane potential-generating system MpsC" evidence="1">
    <location>
        <begin position="6"/>
        <end position="104"/>
    </location>
</feature>
<evidence type="ECO:0000259" key="1">
    <source>
        <dbReference type="Pfam" id="PF10057"/>
    </source>
</evidence>
<accession>A0A8J2YFC8</accession>
<protein>
    <recommendedName>
        <fullName evidence="1">Na+-translocating membrane potential-generating system MpsC domain-containing protein</fullName>
    </recommendedName>
</protein>